<dbReference type="AlphaFoldDB" id="A0A382ZVA8"/>
<reference evidence="1" key="1">
    <citation type="submission" date="2018-05" db="EMBL/GenBank/DDBJ databases">
        <authorList>
            <person name="Lanie J.A."/>
            <person name="Ng W.-L."/>
            <person name="Kazmierczak K.M."/>
            <person name="Andrzejewski T.M."/>
            <person name="Davidsen T.M."/>
            <person name="Wayne K.J."/>
            <person name="Tettelin H."/>
            <person name="Glass J.I."/>
            <person name="Rusch D."/>
            <person name="Podicherti R."/>
            <person name="Tsui H.-C.T."/>
            <person name="Winkler M.E."/>
        </authorList>
    </citation>
    <scope>NUCLEOTIDE SEQUENCE</scope>
</reference>
<gene>
    <name evidence="1" type="ORF">METZ01_LOCUS452288</name>
</gene>
<proteinExistence type="predicted"/>
<protein>
    <submittedName>
        <fullName evidence="1">Uncharacterized protein</fullName>
    </submittedName>
</protein>
<evidence type="ECO:0000313" key="1">
    <source>
        <dbReference type="EMBL" id="SVD99434.1"/>
    </source>
</evidence>
<accession>A0A382ZVA8</accession>
<organism evidence="1">
    <name type="scientific">marine metagenome</name>
    <dbReference type="NCBI Taxonomy" id="408172"/>
    <lineage>
        <taxon>unclassified sequences</taxon>
        <taxon>metagenomes</taxon>
        <taxon>ecological metagenomes</taxon>
    </lineage>
</organism>
<dbReference type="EMBL" id="UINC01186957">
    <property type="protein sequence ID" value="SVD99434.1"/>
    <property type="molecule type" value="Genomic_DNA"/>
</dbReference>
<name>A0A382ZVA8_9ZZZZ</name>
<sequence>MNRGGRHASNSQQPDTVPSLRRLPKFLNVIFIRAPFTIGDALSIYGFSRSHTV</sequence>